<comment type="caution">
    <text evidence="2">The sequence shown here is derived from an EMBL/GenBank/DDBJ whole genome shotgun (WGS) entry which is preliminary data.</text>
</comment>
<dbReference type="GO" id="GO:0003677">
    <property type="term" value="F:DNA binding"/>
    <property type="evidence" value="ECO:0007669"/>
    <property type="project" value="InterPro"/>
</dbReference>
<proteinExistence type="predicted"/>
<evidence type="ECO:0000313" key="3">
    <source>
        <dbReference type="Proteomes" id="UP000230683"/>
    </source>
</evidence>
<organism evidence="2 3">
    <name type="scientific">candidate division WWE3 bacterium CG_4_9_14_3_um_filter_34_6</name>
    <dbReference type="NCBI Taxonomy" id="1975079"/>
    <lineage>
        <taxon>Bacteria</taxon>
        <taxon>Katanobacteria</taxon>
    </lineage>
</organism>
<dbReference type="AlphaFoldDB" id="A0A2M7X511"/>
<evidence type="ECO:0000259" key="1">
    <source>
        <dbReference type="PROSITE" id="PS51737"/>
    </source>
</evidence>
<dbReference type="GO" id="GO:0000150">
    <property type="term" value="F:DNA strand exchange activity"/>
    <property type="evidence" value="ECO:0007669"/>
    <property type="project" value="InterPro"/>
</dbReference>
<dbReference type="InterPro" id="IPR011109">
    <property type="entry name" value="DNA_bind_recombinase_dom"/>
</dbReference>
<dbReference type="Pfam" id="PF07508">
    <property type="entry name" value="Recombinase"/>
    <property type="match status" value="1"/>
</dbReference>
<dbReference type="PROSITE" id="PS51737">
    <property type="entry name" value="RECOMBINASE_DNA_BIND"/>
    <property type="match status" value="1"/>
</dbReference>
<accession>A0A2M7X511</accession>
<gene>
    <name evidence="2" type="ORF">CO178_00720</name>
</gene>
<dbReference type="InterPro" id="IPR038109">
    <property type="entry name" value="DNA_bind_recomb_sf"/>
</dbReference>
<dbReference type="EMBL" id="PFWY01000033">
    <property type="protein sequence ID" value="PJA41220.1"/>
    <property type="molecule type" value="Genomic_DNA"/>
</dbReference>
<dbReference type="Gene3D" id="3.90.1750.20">
    <property type="entry name" value="Putative Large Serine Recombinase, Chain B, Domain 2"/>
    <property type="match status" value="1"/>
</dbReference>
<protein>
    <recommendedName>
        <fullName evidence="1">Recombinase domain-containing protein</fullName>
    </recommendedName>
</protein>
<dbReference type="Proteomes" id="UP000230683">
    <property type="component" value="Unassembled WGS sequence"/>
</dbReference>
<feature type="domain" description="Recombinase" evidence="1">
    <location>
        <begin position="20"/>
        <end position="125"/>
    </location>
</feature>
<evidence type="ECO:0000313" key="2">
    <source>
        <dbReference type="EMBL" id="PJA41220.1"/>
    </source>
</evidence>
<sequence length="127" mass="15398">MQKITAQRKLENHEWPEKATFGYRNIDLDKNKKWIVLDAFESEVVKKIYEWYSTKSYSMLEIKNKLAKVFNLKCTKSKVEHILNNPFYYGMMRYDGQLYPHEYDRIISKELFDAVQDVKARYNKKEI</sequence>
<reference evidence="3" key="1">
    <citation type="submission" date="2017-09" db="EMBL/GenBank/DDBJ databases">
        <title>Depth-based differentiation of microbial function through sediment-hosted aquifers and enrichment of novel symbionts in the deep terrestrial subsurface.</title>
        <authorList>
            <person name="Probst A.J."/>
            <person name="Ladd B."/>
            <person name="Jarett J.K."/>
            <person name="Geller-Mcgrath D.E."/>
            <person name="Sieber C.M.K."/>
            <person name="Emerson J.B."/>
            <person name="Anantharaman K."/>
            <person name="Thomas B.C."/>
            <person name="Malmstrom R."/>
            <person name="Stieglmeier M."/>
            <person name="Klingl A."/>
            <person name="Woyke T."/>
            <person name="Ryan C.M."/>
            <person name="Banfield J.F."/>
        </authorList>
    </citation>
    <scope>NUCLEOTIDE SEQUENCE [LARGE SCALE GENOMIC DNA]</scope>
</reference>
<name>A0A2M7X511_UNCKA</name>